<feature type="transmembrane region" description="Helical" evidence="6">
    <location>
        <begin position="186"/>
        <end position="209"/>
    </location>
</feature>
<evidence type="ECO:0000256" key="4">
    <source>
        <dbReference type="ARBA" id="ARBA00023136"/>
    </source>
</evidence>
<feature type="transmembrane region" description="Helical" evidence="6">
    <location>
        <begin position="308"/>
        <end position="328"/>
    </location>
</feature>
<dbReference type="HOGENOM" id="CLU_433543_0_0_1"/>
<dbReference type="InterPro" id="IPR030185">
    <property type="entry name" value="Mae1"/>
</dbReference>
<dbReference type="InterPro" id="IPR004695">
    <property type="entry name" value="SLAC1/Mae1/Ssu1/TehA"/>
</dbReference>
<dbReference type="OrthoDB" id="2901184at2759"/>
<feature type="transmembrane region" description="Helical" evidence="6">
    <location>
        <begin position="88"/>
        <end position="110"/>
    </location>
</feature>
<feature type="region of interest" description="Disordered" evidence="5">
    <location>
        <begin position="475"/>
        <end position="554"/>
    </location>
</feature>
<feature type="compositionally biased region" description="Basic and acidic residues" evidence="5">
    <location>
        <begin position="379"/>
        <end position="389"/>
    </location>
</feature>
<dbReference type="CDD" id="cd09317">
    <property type="entry name" value="TDT_Mae1_like"/>
    <property type="match status" value="1"/>
</dbReference>
<evidence type="ECO:0000256" key="5">
    <source>
        <dbReference type="SAM" id="MobiDB-lite"/>
    </source>
</evidence>
<reference evidence="7 8" key="1">
    <citation type="journal article" date="2013" name="Plant Cell">
        <title>The transition from a phytopathogenic smut ancestor to an anamorphic biocontrol agent deciphered by comparative whole-genome analysis.</title>
        <authorList>
            <person name="Lefebvre F."/>
            <person name="Joly D.L."/>
            <person name="Labbe C."/>
            <person name="Teichmann B."/>
            <person name="Linning R."/>
            <person name="Belzile F."/>
            <person name="Bakkeren G."/>
            <person name="Belanger R.R."/>
        </authorList>
    </citation>
    <scope>NUCLEOTIDE SEQUENCE [LARGE SCALE GENOMIC DNA]</scope>
    <source>
        <strain evidence="7 8">PF-1</strain>
    </source>
</reference>
<dbReference type="GO" id="GO:0015140">
    <property type="term" value="F:malate transmembrane transporter activity"/>
    <property type="evidence" value="ECO:0007669"/>
    <property type="project" value="InterPro"/>
</dbReference>
<dbReference type="PANTHER" id="PTHR31162:SF0">
    <property type="entry name" value="MALIC ACID TRANSPORT PROTEIN"/>
    <property type="match status" value="1"/>
</dbReference>
<evidence type="ECO:0008006" key="9">
    <source>
        <dbReference type="Google" id="ProtNLM"/>
    </source>
</evidence>
<keyword evidence="4 6" id="KW-0472">Membrane</keyword>
<gene>
    <name evidence="7" type="ORF">PFL1_04529</name>
</gene>
<evidence type="ECO:0000256" key="1">
    <source>
        <dbReference type="ARBA" id="ARBA00004141"/>
    </source>
</evidence>
<feature type="transmembrane region" description="Helical" evidence="6">
    <location>
        <begin position="50"/>
        <end position="81"/>
    </location>
</feature>
<feature type="transmembrane region" description="Helical" evidence="6">
    <location>
        <begin position="154"/>
        <end position="174"/>
    </location>
</feature>
<dbReference type="Gene3D" id="1.50.10.150">
    <property type="entry name" value="Voltage-dependent anion channel"/>
    <property type="match status" value="1"/>
</dbReference>
<feature type="transmembrane region" description="Helical" evidence="6">
    <location>
        <begin position="225"/>
        <end position="244"/>
    </location>
</feature>
<dbReference type="GO" id="GO:0016020">
    <property type="term" value="C:membrane"/>
    <property type="evidence" value="ECO:0007669"/>
    <property type="project" value="UniProtKB-SubCell"/>
</dbReference>
<keyword evidence="3 6" id="KW-1133">Transmembrane helix</keyword>
<dbReference type="InterPro" id="IPR038665">
    <property type="entry name" value="Voltage-dep_anion_channel_sf"/>
</dbReference>
<dbReference type="PANTHER" id="PTHR31162">
    <property type="entry name" value="MALIC ACID TRANSPORT PROTEIN-RELATED"/>
    <property type="match status" value="1"/>
</dbReference>
<dbReference type="eggNOG" id="ENOG502QV03">
    <property type="taxonomic scope" value="Eukaryota"/>
</dbReference>
<dbReference type="KEGG" id="pfp:PFL1_04529"/>
<organism evidence="7 8">
    <name type="scientific">Pseudozyma flocculosa PF-1</name>
    <dbReference type="NCBI Taxonomy" id="1277687"/>
    <lineage>
        <taxon>Eukaryota</taxon>
        <taxon>Fungi</taxon>
        <taxon>Dikarya</taxon>
        <taxon>Basidiomycota</taxon>
        <taxon>Ustilaginomycotina</taxon>
        <taxon>Ustilaginomycetes</taxon>
        <taxon>Ustilaginales</taxon>
        <taxon>Ustilaginaceae</taxon>
        <taxon>Pseudozyma</taxon>
    </lineage>
</organism>
<sequence length="631" mass="69386">MPTSGYSFMRDRLPHLTLAWYTFPMSTGGLALVLMNNVMDLTELRYMGRVLYFCNLGLVLALTAAQAFRFASGAASLLAVLRHPLEAVFVGPALLAFATLINGAATLVGPDPDPAQSTMMRAFFWTYTGIAFCQSFLSYCFLWNEGKQKLSSMMPGWVLPIFPSMLVGTVANAVVPTQPSARAYEIAIAGATFQGLGFAFSCFMYAILFKRLMTVGLPHVNHRPGLFMCAGPPSFTALAIIGLARESYRYLPEAGLFSLPRDQIASTLVILAVVSSIFLWLWAAWFFCFALVSIVIGTIQEPRHMTFVLAWWAFIFPNVGFTIATKALAEVLESEPIRNVATTLTVFLMVAWPLVLVFHLEGVFSRKIMWHGKDEDRDLDAPHGTDTHHQNHNHSLADALPPLEVVKSHDNEKPRRVKTSEPNSPTCGWTSRSIEIGRKASSRGSGCCGSCEDGYEGEEMGHGGARRISLRHRHANSMHHEPAWPSHPPSSSYHAPSGPPRKGSCRHYPDNTFQLRERTPSRTGVDGGLVGPKHRPMPTRSKTLMADSKQNPARLDEDPFLLSQDYTSGEATAVGTPDGSPESRSTQLSPETGAQDVPYYEEIDLTALPEPQSKPKTRHAAAATGPHYHPR</sequence>
<feature type="region of interest" description="Disordered" evidence="5">
    <location>
        <begin position="379"/>
        <end position="431"/>
    </location>
</feature>
<evidence type="ECO:0000256" key="3">
    <source>
        <dbReference type="ARBA" id="ARBA00022989"/>
    </source>
</evidence>
<dbReference type="EMBL" id="KE361637">
    <property type="protein sequence ID" value="EPQ27784.1"/>
    <property type="molecule type" value="Genomic_DNA"/>
</dbReference>
<accession>A0A061H5P9</accession>
<protein>
    <recommendedName>
        <fullName evidence="9">Malic acid transport protein</fullName>
    </recommendedName>
</protein>
<feature type="compositionally biased region" description="Polar residues" evidence="5">
    <location>
        <begin position="420"/>
        <end position="431"/>
    </location>
</feature>
<feature type="transmembrane region" description="Helical" evidence="6">
    <location>
        <begin position="340"/>
        <end position="360"/>
    </location>
</feature>
<dbReference type="GeneID" id="19318630"/>
<feature type="region of interest" description="Disordered" evidence="5">
    <location>
        <begin position="566"/>
        <end position="631"/>
    </location>
</feature>
<feature type="compositionally biased region" description="Polar residues" evidence="5">
    <location>
        <begin position="582"/>
        <end position="592"/>
    </location>
</feature>
<feature type="transmembrane region" description="Helical" evidence="6">
    <location>
        <begin position="122"/>
        <end position="142"/>
    </location>
</feature>
<keyword evidence="2 6" id="KW-0812">Transmembrane</keyword>
<evidence type="ECO:0000256" key="2">
    <source>
        <dbReference type="ARBA" id="ARBA00022692"/>
    </source>
</evidence>
<evidence type="ECO:0000256" key="6">
    <source>
        <dbReference type="SAM" id="Phobius"/>
    </source>
</evidence>
<comment type="subcellular location">
    <subcellularLocation>
        <location evidence="1">Membrane</location>
        <topology evidence="1">Multi-pass membrane protein</topology>
    </subcellularLocation>
</comment>
<dbReference type="RefSeq" id="XP_007880246.1">
    <property type="nucleotide sequence ID" value="XM_007882055.1"/>
</dbReference>
<feature type="transmembrane region" description="Helical" evidence="6">
    <location>
        <begin position="18"/>
        <end position="38"/>
    </location>
</feature>
<dbReference type="Proteomes" id="UP000053664">
    <property type="component" value="Unassembled WGS sequence"/>
</dbReference>
<dbReference type="AlphaFoldDB" id="A0A061H5P9"/>
<proteinExistence type="predicted"/>
<dbReference type="Pfam" id="PF03595">
    <property type="entry name" value="SLAC1"/>
    <property type="match status" value="1"/>
</dbReference>
<feature type="transmembrane region" description="Helical" evidence="6">
    <location>
        <begin position="264"/>
        <end position="296"/>
    </location>
</feature>
<name>A0A061H5P9_9BASI</name>
<evidence type="ECO:0000313" key="8">
    <source>
        <dbReference type="Proteomes" id="UP000053664"/>
    </source>
</evidence>
<evidence type="ECO:0000313" key="7">
    <source>
        <dbReference type="EMBL" id="EPQ27784.1"/>
    </source>
</evidence>